<dbReference type="AlphaFoldDB" id="A0A1F5I4I4"/>
<dbReference type="EMBL" id="MFBS01000001">
    <property type="protein sequence ID" value="OGE11294.1"/>
    <property type="molecule type" value="Genomic_DNA"/>
</dbReference>
<evidence type="ECO:0000313" key="2">
    <source>
        <dbReference type="Proteomes" id="UP000179227"/>
    </source>
</evidence>
<accession>A0A1F5I4I4</accession>
<dbReference type="SUPFAM" id="SSF53474">
    <property type="entry name" value="alpha/beta-Hydrolases"/>
    <property type="match status" value="1"/>
</dbReference>
<comment type="caution">
    <text evidence="1">The sequence shown here is derived from an EMBL/GenBank/DDBJ whole genome shotgun (WGS) entry which is preliminary data.</text>
</comment>
<dbReference type="Proteomes" id="UP000179227">
    <property type="component" value="Unassembled WGS sequence"/>
</dbReference>
<organism evidence="1 2">
    <name type="scientific">Candidatus Curtissbacteria bacterium RIFCSPLOWO2_01_FULL_42_26</name>
    <dbReference type="NCBI Taxonomy" id="1797729"/>
    <lineage>
        <taxon>Bacteria</taxon>
        <taxon>Candidatus Curtissiibacteriota</taxon>
    </lineage>
</organism>
<sequence length="310" mass="35037">MLTLADKSALIKVESAQFRADNVIETALSRPPVGQADSPRTHQQEVIGNLTFPTSKEEFRQYLNRLSLEQRFQEANMFREDLEMAALEFAEFLGLQSFGSVRSFFEDKQPVPTRGTVVGLTGFNSHESSFRGLRDYLKPKGYRVVTFRPEAMLNIKPLEQLVDPLMDFLLKVKDEIGNQELHIVAHSKGAILNMVAAIKYRDIYRRLVSKKINLGGPVPTWVNPGVGRLYLGYLDFFGGDDFKLSQLRDSLGMLDDMDFTSIGNPYDRIIKGIHAGTFIQFSGSHLAMPFNRREVLPKIPQILEGLPVKL</sequence>
<reference evidence="1 2" key="1">
    <citation type="journal article" date="2016" name="Nat. Commun.">
        <title>Thousands of microbial genomes shed light on interconnected biogeochemical processes in an aquifer system.</title>
        <authorList>
            <person name="Anantharaman K."/>
            <person name="Brown C.T."/>
            <person name="Hug L.A."/>
            <person name="Sharon I."/>
            <person name="Castelle C.J."/>
            <person name="Probst A.J."/>
            <person name="Thomas B.C."/>
            <person name="Singh A."/>
            <person name="Wilkins M.J."/>
            <person name="Karaoz U."/>
            <person name="Brodie E.L."/>
            <person name="Williams K.H."/>
            <person name="Hubbard S.S."/>
            <person name="Banfield J.F."/>
        </authorList>
    </citation>
    <scope>NUCLEOTIDE SEQUENCE [LARGE SCALE GENOMIC DNA]</scope>
</reference>
<evidence type="ECO:0008006" key="3">
    <source>
        <dbReference type="Google" id="ProtNLM"/>
    </source>
</evidence>
<protein>
    <recommendedName>
        <fullName evidence="3">DUF676 domain-containing protein</fullName>
    </recommendedName>
</protein>
<evidence type="ECO:0000313" key="1">
    <source>
        <dbReference type="EMBL" id="OGE11294.1"/>
    </source>
</evidence>
<gene>
    <name evidence="1" type="ORF">A3A60_02030</name>
</gene>
<dbReference type="InterPro" id="IPR029058">
    <property type="entry name" value="AB_hydrolase_fold"/>
</dbReference>
<name>A0A1F5I4I4_9BACT</name>
<dbReference type="STRING" id="1797729.A3A60_02030"/>
<dbReference type="Gene3D" id="3.40.50.1820">
    <property type="entry name" value="alpha/beta hydrolase"/>
    <property type="match status" value="1"/>
</dbReference>
<proteinExistence type="predicted"/>